<comment type="caution">
    <text evidence="1">The sequence shown here is derived from an EMBL/GenBank/DDBJ whole genome shotgun (WGS) entry which is preliminary data.</text>
</comment>
<gene>
    <name evidence="1" type="ORF">LOD99_9320</name>
</gene>
<dbReference type="Proteomes" id="UP001165289">
    <property type="component" value="Unassembled WGS sequence"/>
</dbReference>
<keyword evidence="2" id="KW-1185">Reference proteome</keyword>
<evidence type="ECO:0000313" key="1">
    <source>
        <dbReference type="EMBL" id="KAI6646289.1"/>
    </source>
</evidence>
<dbReference type="PANTHER" id="PTHR34305:SF1">
    <property type="entry name" value="SWIM-TYPE DOMAIN-CONTAINING PROTEIN"/>
    <property type="match status" value="1"/>
</dbReference>
<proteinExistence type="predicted"/>
<name>A0AAV7JBZ7_9METZ</name>
<dbReference type="Pfam" id="PF18758">
    <property type="entry name" value="KDZ"/>
    <property type="match status" value="1"/>
</dbReference>
<dbReference type="EMBL" id="JAKMXF010000357">
    <property type="protein sequence ID" value="KAI6646289.1"/>
    <property type="molecule type" value="Genomic_DNA"/>
</dbReference>
<dbReference type="PANTHER" id="PTHR34305">
    <property type="entry name" value="EXPRESSED PROTEIN"/>
    <property type="match status" value="1"/>
</dbReference>
<reference evidence="1 2" key="1">
    <citation type="journal article" date="2023" name="BMC Biol.">
        <title>The compact genome of the sponge Oopsacas minuta (Hexactinellida) is lacking key metazoan core genes.</title>
        <authorList>
            <person name="Santini S."/>
            <person name="Schenkelaars Q."/>
            <person name="Jourda C."/>
            <person name="Duchesne M."/>
            <person name="Belahbib H."/>
            <person name="Rocher C."/>
            <person name="Selva M."/>
            <person name="Riesgo A."/>
            <person name="Vervoort M."/>
            <person name="Leys S.P."/>
            <person name="Kodjabachian L."/>
            <person name="Le Bivic A."/>
            <person name="Borchiellini C."/>
            <person name="Claverie J.M."/>
            <person name="Renard E."/>
        </authorList>
    </citation>
    <scope>NUCLEOTIDE SEQUENCE [LARGE SCALE GENOMIC DNA]</scope>
    <source>
        <strain evidence="1">SPO-2</strain>
    </source>
</reference>
<protein>
    <submittedName>
        <fullName evidence="1">Uncharacterized protein</fullName>
    </submittedName>
</protein>
<dbReference type="InterPro" id="IPR040521">
    <property type="entry name" value="KDZ"/>
</dbReference>
<sequence>MYPEKELCDYGFKFSEEEKLKLEKFTVQDAVDLAIAWQSSKDRNLVAISEEYIHVKKVIKLLCHTDPISGVFQFSLLESNERKAIALLVNGKSASEDSLNSIYQKMYTLDILFNSIKPNEDITCTGLPVYENLEVESAEPCHKKFPTHKRFPPGIVAIACKHRICYGFQILRQHESTVVIYNLLMTIFREQPKVIIYDNACNLHKTCMKRDPKVFRRTTFLINRFHSTNHKCNPSYSLRSIQTDEMKKLNSQICEQLFSSLTRIATQIAYMRIDNVFFTTRYFLACLNPHILSQNNNI</sequence>
<accession>A0AAV7JBZ7</accession>
<dbReference type="AlphaFoldDB" id="A0AAV7JBZ7"/>
<evidence type="ECO:0000313" key="2">
    <source>
        <dbReference type="Proteomes" id="UP001165289"/>
    </source>
</evidence>
<organism evidence="1 2">
    <name type="scientific">Oopsacas minuta</name>
    <dbReference type="NCBI Taxonomy" id="111878"/>
    <lineage>
        <taxon>Eukaryota</taxon>
        <taxon>Metazoa</taxon>
        <taxon>Porifera</taxon>
        <taxon>Hexactinellida</taxon>
        <taxon>Hexasterophora</taxon>
        <taxon>Lyssacinosida</taxon>
        <taxon>Leucopsacidae</taxon>
        <taxon>Oopsacas</taxon>
    </lineage>
</organism>